<evidence type="ECO:0000313" key="10">
    <source>
        <dbReference type="Proteomes" id="UP001190466"/>
    </source>
</evidence>
<keyword evidence="5 8" id="KW-1133">Transmembrane helix</keyword>
<keyword evidence="10" id="KW-1185">Reference proteome</keyword>
<evidence type="ECO:0000256" key="4">
    <source>
        <dbReference type="ARBA" id="ARBA00022692"/>
    </source>
</evidence>
<keyword evidence="4 8" id="KW-0812">Transmembrane</keyword>
<dbReference type="NCBIfam" id="NF006521">
    <property type="entry name" value="PRK08965.1-5"/>
    <property type="match status" value="1"/>
</dbReference>
<keyword evidence="6 8" id="KW-0472">Membrane</keyword>
<evidence type="ECO:0000256" key="5">
    <source>
        <dbReference type="ARBA" id="ARBA00022989"/>
    </source>
</evidence>
<dbReference type="Pfam" id="PF01899">
    <property type="entry name" value="MNHE"/>
    <property type="match status" value="1"/>
</dbReference>
<feature type="transmembrane region" description="Helical" evidence="8">
    <location>
        <begin position="40"/>
        <end position="60"/>
    </location>
</feature>
<evidence type="ECO:0000256" key="2">
    <source>
        <dbReference type="ARBA" id="ARBA00006228"/>
    </source>
</evidence>
<comment type="subcellular location">
    <subcellularLocation>
        <location evidence="1">Cell membrane</location>
        <topology evidence="1">Multi-pass membrane protein</topology>
    </subcellularLocation>
</comment>
<evidence type="ECO:0000256" key="3">
    <source>
        <dbReference type="ARBA" id="ARBA00022475"/>
    </source>
</evidence>
<evidence type="ECO:0000256" key="6">
    <source>
        <dbReference type="ARBA" id="ARBA00023136"/>
    </source>
</evidence>
<evidence type="ECO:0000256" key="7">
    <source>
        <dbReference type="SAM" id="MobiDB-lite"/>
    </source>
</evidence>
<name>A0ABM9MI48_9MYCO</name>
<evidence type="ECO:0000256" key="1">
    <source>
        <dbReference type="ARBA" id="ARBA00004651"/>
    </source>
</evidence>
<feature type="transmembrane region" description="Helical" evidence="8">
    <location>
        <begin position="112"/>
        <end position="131"/>
    </location>
</feature>
<keyword evidence="3" id="KW-1003">Cell membrane</keyword>
<accession>A0ABM9MI48</accession>
<feature type="transmembrane region" description="Helical" evidence="8">
    <location>
        <begin position="72"/>
        <end position="92"/>
    </location>
</feature>
<evidence type="ECO:0000256" key="8">
    <source>
        <dbReference type="SAM" id="Phobius"/>
    </source>
</evidence>
<reference evidence="9 10" key="1">
    <citation type="submission" date="2023-08" db="EMBL/GenBank/DDBJ databases">
        <authorList>
            <person name="Folkvardsen B D."/>
            <person name="Norman A."/>
        </authorList>
    </citation>
    <scope>NUCLEOTIDE SEQUENCE [LARGE SCALE GENOMIC DNA]</scope>
    <source>
        <strain evidence="9 10">Mu0050</strain>
    </source>
</reference>
<evidence type="ECO:0000313" key="9">
    <source>
        <dbReference type="EMBL" id="CAJ1585767.1"/>
    </source>
</evidence>
<comment type="similarity">
    <text evidence="2">Belongs to the CPA3 antiporters (TC 2.A.63) subunit E family.</text>
</comment>
<gene>
    <name evidence="9" type="ORF">MU0050_003901</name>
</gene>
<dbReference type="RefSeq" id="WP_316511870.1">
    <property type="nucleotide sequence ID" value="NZ_OY726395.1"/>
</dbReference>
<dbReference type="InterPro" id="IPR002758">
    <property type="entry name" value="Cation_antiport_E"/>
</dbReference>
<feature type="region of interest" description="Disordered" evidence="7">
    <location>
        <begin position="180"/>
        <end position="199"/>
    </location>
</feature>
<feature type="transmembrane region" description="Helical" evidence="8">
    <location>
        <begin position="12"/>
        <end position="34"/>
    </location>
</feature>
<sequence>MKLFGKRFTGRWLVLRIWMLIWLTLVWVLLWGGFTPANVISGLTIALVITVLLPLPPVPVEGRVHPISLAYLILRVAWSLVQSSFQIAWLAIRPSGPPITAVLRAHMNLKSDLVLALSVNIMNVIPGSIVLEIDQERRMLYVHVIDASTEKAVSKFYRQAAWVERLLIRAFERDEEWRPAANGGSALDSAQVDAEVERP</sequence>
<organism evidence="9 10">
    <name type="scientific">[Mycobacterium] wendilense</name>
    <dbReference type="NCBI Taxonomy" id="3064284"/>
    <lineage>
        <taxon>Bacteria</taxon>
        <taxon>Bacillati</taxon>
        <taxon>Actinomycetota</taxon>
        <taxon>Actinomycetes</taxon>
        <taxon>Mycobacteriales</taxon>
        <taxon>Mycobacteriaceae</taxon>
        <taxon>Mycolicibacter</taxon>
    </lineage>
</organism>
<dbReference type="PANTHER" id="PTHR34584">
    <property type="entry name" value="NA(+)/H(+) ANTIPORTER SUBUNIT E1"/>
    <property type="match status" value="1"/>
</dbReference>
<dbReference type="PANTHER" id="PTHR34584:SF1">
    <property type="entry name" value="NA(+)_H(+) ANTIPORTER SUBUNIT E1"/>
    <property type="match status" value="1"/>
</dbReference>
<dbReference type="EMBL" id="OY726395">
    <property type="protein sequence ID" value="CAJ1585767.1"/>
    <property type="molecule type" value="Genomic_DNA"/>
</dbReference>
<protein>
    <submittedName>
        <fullName evidence="9">Na+/H+ antiporter subunit E</fullName>
    </submittedName>
</protein>
<dbReference type="Proteomes" id="UP001190466">
    <property type="component" value="Chromosome"/>
</dbReference>
<proteinExistence type="inferred from homology"/>